<keyword evidence="2" id="KW-1185">Reference proteome</keyword>
<dbReference type="Proteomes" id="UP000646749">
    <property type="component" value="Unassembled WGS sequence"/>
</dbReference>
<organism evidence="1 2">
    <name type="scientific">Plantactinospora endophytica</name>
    <dbReference type="NCBI Taxonomy" id="673535"/>
    <lineage>
        <taxon>Bacteria</taxon>
        <taxon>Bacillati</taxon>
        <taxon>Actinomycetota</taxon>
        <taxon>Actinomycetes</taxon>
        <taxon>Micromonosporales</taxon>
        <taxon>Micromonosporaceae</taxon>
        <taxon>Plantactinospora</taxon>
    </lineage>
</organism>
<gene>
    <name evidence="1" type="ORF">Pen02_83250</name>
</gene>
<accession>A0ABQ4EFC8</accession>
<name>A0ABQ4EFC8_9ACTN</name>
<dbReference type="RefSeq" id="WP_203871652.1">
    <property type="nucleotide sequence ID" value="NZ_BONW01000065.1"/>
</dbReference>
<reference evidence="1 2" key="1">
    <citation type="submission" date="2021-01" db="EMBL/GenBank/DDBJ databases">
        <title>Whole genome shotgun sequence of Plantactinospora endophytica NBRC 110450.</title>
        <authorList>
            <person name="Komaki H."/>
            <person name="Tamura T."/>
        </authorList>
    </citation>
    <scope>NUCLEOTIDE SEQUENCE [LARGE SCALE GENOMIC DNA]</scope>
    <source>
        <strain evidence="1 2">NBRC 110450</strain>
    </source>
</reference>
<evidence type="ECO:0008006" key="3">
    <source>
        <dbReference type="Google" id="ProtNLM"/>
    </source>
</evidence>
<dbReference type="EMBL" id="BONW01000065">
    <property type="protein sequence ID" value="GIG93389.1"/>
    <property type="molecule type" value="Genomic_DNA"/>
</dbReference>
<evidence type="ECO:0000313" key="1">
    <source>
        <dbReference type="EMBL" id="GIG93389.1"/>
    </source>
</evidence>
<evidence type="ECO:0000313" key="2">
    <source>
        <dbReference type="Proteomes" id="UP000646749"/>
    </source>
</evidence>
<comment type="caution">
    <text evidence="1">The sequence shown here is derived from an EMBL/GenBank/DDBJ whole genome shotgun (WGS) entry which is preliminary data.</text>
</comment>
<proteinExistence type="predicted"/>
<sequence>MVEDPDLTVVLRGYDRGEVQELTRRAVHALASDSPAERAAVAEELRRPVLTVRLRGYDREQVERHLGALVERLTTG</sequence>
<protein>
    <recommendedName>
        <fullName evidence="3">DivIVA domain-containing protein</fullName>
    </recommendedName>
</protein>